<dbReference type="EMBL" id="MNQH01000002">
    <property type="protein sequence ID" value="OKY96146.1"/>
    <property type="molecule type" value="Genomic_DNA"/>
</dbReference>
<feature type="binding site" evidence="5">
    <location>
        <begin position="69"/>
        <end position="72"/>
    </location>
    <ligand>
        <name>NADP(+)</name>
        <dbReference type="ChEBI" id="CHEBI:58349"/>
    </ligand>
</feature>
<keyword evidence="4" id="KW-0028">Amino-acid biosynthesis</keyword>
<dbReference type="SUPFAM" id="SSF48179">
    <property type="entry name" value="6-phosphogluconate dehydrogenase C-terminal domain-like"/>
    <property type="match status" value="1"/>
</dbReference>
<dbReference type="PIRSF" id="PIRSF000193">
    <property type="entry name" value="Pyrrol-5-carb_rd"/>
    <property type="match status" value="1"/>
</dbReference>
<keyword evidence="2 4" id="KW-0521">NADP</keyword>
<keyword evidence="3 4" id="KW-0560">Oxidoreductase</keyword>
<dbReference type="InterPro" id="IPR028939">
    <property type="entry name" value="P5C_Rdtase_cat_N"/>
</dbReference>
<protein>
    <recommendedName>
        <fullName evidence="4">Pyrroline-5-carboxylate reductase</fullName>
        <shortName evidence="4">P5C reductase</shortName>
        <shortName evidence="4">P5CR</shortName>
        <ecNumber evidence="4">1.5.1.2</ecNumber>
    </recommendedName>
    <alternativeName>
        <fullName evidence="4">PCA reductase</fullName>
    </alternativeName>
</protein>
<dbReference type="InterPro" id="IPR036291">
    <property type="entry name" value="NAD(P)-bd_dom_sf"/>
</dbReference>
<dbReference type="InterPro" id="IPR000304">
    <property type="entry name" value="Pyrroline-COOH_reductase"/>
</dbReference>
<comment type="function">
    <text evidence="4">Catalyzes the reduction of 1-pyrroline-5-carboxylate (PCA) to L-proline.</text>
</comment>
<name>A0A1Q6FBA5_9BACT</name>
<dbReference type="InterPro" id="IPR029036">
    <property type="entry name" value="P5CR_dimer"/>
</dbReference>
<evidence type="ECO:0000256" key="4">
    <source>
        <dbReference type="HAMAP-Rule" id="MF_01925"/>
    </source>
</evidence>
<dbReference type="RefSeq" id="WP_215721561.1">
    <property type="nucleotide sequence ID" value="NZ_CAMQOD010000033.1"/>
</dbReference>
<feature type="domain" description="Pyrroline-5-carboxylate reductase dimerisation" evidence="7">
    <location>
        <begin position="161"/>
        <end position="259"/>
    </location>
</feature>
<keyword evidence="4" id="KW-0963">Cytoplasm</keyword>
<dbReference type="InterPro" id="IPR008927">
    <property type="entry name" value="6-PGluconate_DH-like_C_sf"/>
</dbReference>
<dbReference type="Proteomes" id="UP000187417">
    <property type="component" value="Unassembled WGS sequence"/>
</dbReference>
<reference evidence="8 9" key="1">
    <citation type="journal article" date="2016" name="Nat. Biotechnol.">
        <title>Measurement of bacterial replication rates in microbial communities.</title>
        <authorList>
            <person name="Brown C.T."/>
            <person name="Olm M.R."/>
            <person name="Thomas B.C."/>
            <person name="Banfield J.F."/>
        </authorList>
    </citation>
    <scope>NUCLEOTIDE SEQUENCE [LARGE SCALE GENOMIC DNA]</scope>
    <source>
        <strain evidence="8">CAG:67_53_122</strain>
    </source>
</reference>
<dbReference type="GO" id="GO:0005737">
    <property type="term" value="C:cytoplasm"/>
    <property type="evidence" value="ECO:0007669"/>
    <property type="project" value="UniProtKB-SubCell"/>
</dbReference>
<dbReference type="AlphaFoldDB" id="A0A1Q6FBA5"/>
<dbReference type="PANTHER" id="PTHR11645:SF0">
    <property type="entry name" value="PYRROLINE-5-CARBOXYLATE REDUCTASE 3"/>
    <property type="match status" value="1"/>
</dbReference>
<dbReference type="Pfam" id="PF03807">
    <property type="entry name" value="F420_oxidored"/>
    <property type="match status" value="1"/>
</dbReference>
<evidence type="ECO:0000256" key="1">
    <source>
        <dbReference type="ARBA" id="ARBA00005525"/>
    </source>
</evidence>
<evidence type="ECO:0000256" key="5">
    <source>
        <dbReference type="PIRSR" id="PIRSR000193-1"/>
    </source>
</evidence>
<evidence type="ECO:0000313" key="8">
    <source>
        <dbReference type="EMBL" id="OKY96146.1"/>
    </source>
</evidence>
<feature type="domain" description="Pyrroline-5-carboxylate reductase catalytic N-terminal" evidence="6">
    <location>
        <begin position="2"/>
        <end position="99"/>
    </location>
</feature>
<evidence type="ECO:0000256" key="2">
    <source>
        <dbReference type="ARBA" id="ARBA00022857"/>
    </source>
</evidence>
<gene>
    <name evidence="4" type="primary">proC</name>
    <name evidence="8" type="ORF">BHV66_02120</name>
</gene>
<dbReference type="UniPathway" id="UPA00098">
    <property type="reaction ID" value="UER00361"/>
</dbReference>
<dbReference type="GO" id="GO:0055129">
    <property type="term" value="P:L-proline biosynthetic process"/>
    <property type="evidence" value="ECO:0007669"/>
    <property type="project" value="UniProtKB-UniRule"/>
</dbReference>
<comment type="caution">
    <text evidence="8">The sequence shown here is derived from an EMBL/GenBank/DDBJ whole genome shotgun (WGS) entry which is preliminary data.</text>
</comment>
<accession>A0A1Q6FBA5</accession>
<dbReference type="STRING" id="28117.BHV66_02120"/>
<organism evidence="8 9">
    <name type="scientific">Alistipes putredinis</name>
    <dbReference type="NCBI Taxonomy" id="28117"/>
    <lineage>
        <taxon>Bacteria</taxon>
        <taxon>Pseudomonadati</taxon>
        <taxon>Bacteroidota</taxon>
        <taxon>Bacteroidia</taxon>
        <taxon>Bacteroidales</taxon>
        <taxon>Rikenellaceae</taxon>
        <taxon>Alistipes</taxon>
    </lineage>
</organism>
<keyword evidence="4" id="KW-0641">Proline biosynthesis</keyword>
<dbReference type="Gene3D" id="3.40.50.720">
    <property type="entry name" value="NAD(P)-binding Rossmann-like Domain"/>
    <property type="match status" value="1"/>
</dbReference>
<dbReference type="PANTHER" id="PTHR11645">
    <property type="entry name" value="PYRROLINE-5-CARBOXYLATE REDUCTASE"/>
    <property type="match status" value="1"/>
</dbReference>
<evidence type="ECO:0000313" key="9">
    <source>
        <dbReference type="Proteomes" id="UP000187417"/>
    </source>
</evidence>
<comment type="subcellular location">
    <subcellularLocation>
        <location evidence="4">Cytoplasm</location>
    </subcellularLocation>
</comment>
<comment type="similarity">
    <text evidence="1 4">Belongs to the pyrroline-5-carboxylate reductase family.</text>
</comment>
<dbReference type="Gene3D" id="1.10.3730.10">
    <property type="entry name" value="ProC C-terminal domain-like"/>
    <property type="match status" value="1"/>
</dbReference>
<comment type="catalytic activity">
    <reaction evidence="4">
        <text>L-proline + NADP(+) = (S)-1-pyrroline-5-carboxylate + NADPH + 2 H(+)</text>
        <dbReference type="Rhea" id="RHEA:14109"/>
        <dbReference type="ChEBI" id="CHEBI:15378"/>
        <dbReference type="ChEBI" id="CHEBI:17388"/>
        <dbReference type="ChEBI" id="CHEBI:57783"/>
        <dbReference type="ChEBI" id="CHEBI:58349"/>
        <dbReference type="ChEBI" id="CHEBI:60039"/>
        <dbReference type="EC" id="1.5.1.2"/>
    </reaction>
</comment>
<comment type="catalytic activity">
    <reaction evidence="4">
        <text>L-proline + NAD(+) = (S)-1-pyrroline-5-carboxylate + NADH + 2 H(+)</text>
        <dbReference type="Rhea" id="RHEA:14105"/>
        <dbReference type="ChEBI" id="CHEBI:15378"/>
        <dbReference type="ChEBI" id="CHEBI:17388"/>
        <dbReference type="ChEBI" id="CHEBI:57540"/>
        <dbReference type="ChEBI" id="CHEBI:57945"/>
        <dbReference type="ChEBI" id="CHEBI:60039"/>
        <dbReference type="EC" id="1.5.1.2"/>
    </reaction>
</comment>
<evidence type="ECO:0000259" key="6">
    <source>
        <dbReference type="Pfam" id="PF03807"/>
    </source>
</evidence>
<dbReference type="EC" id="1.5.1.2" evidence="4"/>
<proteinExistence type="inferred from homology"/>
<dbReference type="HAMAP" id="MF_01925">
    <property type="entry name" value="P5C_reductase"/>
    <property type="match status" value="1"/>
</dbReference>
<dbReference type="SUPFAM" id="SSF51735">
    <property type="entry name" value="NAD(P)-binding Rossmann-fold domains"/>
    <property type="match status" value="1"/>
</dbReference>
<comment type="pathway">
    <text evidence="4">Amino-acid biosynthesis; L-proline biosynthesis; L-proline from L-glutamate 5-semialdehyde: step 1/1.</text>
</comment>
<dbReference type="Pfam" id="PF14748">
    <property type="entry name" value="P5CR_dimer"/>
    <property type="match status" value="1"/>
</dbReference>
<dbReference type="GO" id="GO:0004735">
    <property type="term" value="F:pyrroline-5-carboxylate reductase activity"/>
    <property type="evidence" value="ECO:0007669"/>
    <property type="project" value="UniProtKB-UniRule"/>
</dbReference>
<evidence type="ECO:0000256" key="3">
    <source>
        <dbReference type="ARBA" id="ARBA00023002"/>
    </source>
</evidence>
<sequence length="261" mass="27872">MKISIVGGGNMGGAIARGLSTCDLFRPQDITVINRRASKTAEIQEFNPELQAVTGDYSSLATAYIVVIAVKPWIVEALIKEHLTGKRPDGQIVISVAAGIFLEQLQTWAGKDRALYCAIPNTAIEVKQSMTFITGLNATEDQNRLVLNIFGALGKAELVEERLLGPATTLCSCGIAFAFRYIRAAMEGGVELGLYPQKAREGVLQTLRGAIALLESNGSHPEQEVDRVTTAGGITIKGLNEMEHAGFTSAVIRGLKASNNG</sequence>
<evidence type="ECO:0000259" key="7">
    <source>
        <dbReference type="Pfam" id="PF14748"/>
    </source>
</evidence>